<keyword evidence="1" id="KW-0812">Transmembrane</keyword>
<evidence type="ECO:0000256" key="1">
    <source>
        <dbReference type="SAM" id="Phobius"/>
    </source>
</evidence>
<dbReference type="Gene3D" id="2.40.10.10">
    <property type="entry name" value="Trypsin-like serine proteases"/>
    <property type="match status" value="2"/>
</dbReference>
<keyword evidence="3" id="KW-1185">Reference proteome</keyword>
<accession>A0ABZ1YQQ8</accession>
<dbReference type="InterPro" id="IPR043504">
    <property type="entry name" value="Peptidase_S1_PA_chymotrypsin"/>
</dbReference>
<keyword evidence="1" id="KW-0472">Membrane</keyword>
<dbReference type="RefSeq" id="WP_329408969.1">
    <property type="nucleotide sequence ID" value="NZ_CP109441.1"/>
</dbReference>
<organism evidence="2 3">
    <name type="scientific">Nocardia vinacea</name>
    <dbReference type="NCBI Taxonomy" id="96468"/>
    <lineage>
        <taxon>Bacteria</taxon>
        <taxon>Bacillati</taxon>
        <taxon>Actinomycetota</taxon>
        <taxon>Actinomycetes</taxon>
        <taxon>Mycobacteriales</taxon>
        <taxon>Nocardiaceae</taxon>
        <taxon>Nocardia</taxon>
    </lineage>
</organism>
<name>A0ABZ1YQQ8_9NOCA</name>
<keyword evidence="1" id="KW-1133">Transmembrane helix</keyword>
<sequence length="277" mass="28463">MEIPCAPQVTLEQDGGAGDIKLFPTCNESEHEKLRSRRTVSYMVAMGRIGIRVLVAAVIAVIAPSGLPGDATAAQMATLGGGSGILIEGRAVCTLTTVGYDSADRMVGVTAGHCADIGMSVQAETQQTGVIGTVAAVDHSSNDFAVIEFDRTKVTPVRQVAQTFIGGIGAPPQPGDIVCKNGRTSGFDCGVVWDTHGWWFRSQLCSRPGDSGGPVTLGDRLVGMNIGHIGIVVLGVTVFDMACGTAVVHDPAVAIDIGVILSEMDGSGGVGAGFRPV</sequence>
<dbReference type="CDD" id="cd21112">
    <property type="entry name" value="alphaLP-like"/>
    <property type="match status" value="1"/>
</dbReference>
<feature type="transmembrane region" description="Helical" evidence="1">
    <location>
        <begin position="40"/>
        <end position="63"/>
    </location>
</feature>
<evidence type="ECO:0000313" key="3">
    <source>
        <dbReference type="Proteomes" id="UP001432062"/>
    </source>
</evidence>
<dbReference type="EMBL" id="CP109441">
    <property type="protein sequence ID" value="WUV45584.1"/>
    <property type="molecule type" value="Genomic_DNA"/>
</dbReference>
<reference evidence="2" key="1">
    <citation type="submission" date="2022-10" db="EMBL/GenBank/DDBJ databases">
        <title>The complete genomes of actinobacterial strains from the NBC collection.</title>
        <authorList>
            <person name="Joergensen T.S."/>
            <person name="Alvarez Arevalo M."/>
            <person name="Sterndorff E.B."/>
            <person name="Faurdal D."/>
            <person name="Vuksanovic O."/>
            <person name="Mourched A.-S."/>
            <person name="Charusanti P."/>
            <person name="Shaw S."/>
            <person name="Blin K."/>
            <person name="Weber T."/>
        </authorList>
    </citation>
    <scope>NUCLEOTIDE SEQUENCE</scope>
    <source>
        <strain evidence="2">NBC_01482</strain>
    </source>
</reference>
<protein>
    <submittedName>
        <fullName evidence="2">S1 family peptidase</fullName>
    </submittedName>
</protein>
<proteinExistence type="predicted"/>
<evidence type="ECO:0000313" key="2">
    <source>
        <dbReference type="EMBL" id="WUV45584.1"/>
    </source>
</evidence>
<dbReference type="Proteomes" id="UP001432062">
    <property type="component" value="Chromosome"/>
</dbReference>
<dbReference type="SUPFAM" id="SSF50494">
    <property type="entry name" value="Trypsin-like serine proteases"/>
    <property type="match status" value="1"/>
</dbReference>
<gene>
    <name evidence="2" type="ORF">OG563_41890</name>
</gene>
<dbReference type="InterPro" id="IPR009003">
    <property type="entry name" value="Peptidase_S1_PA"/>
</dbReference>